<organism evidence="2">
    <name type="scientific">Ensete ventricosum</name>
    <name type="common">Abyssinian banana</name>
    <name type="synonym">Musa ensete</name>
    <dbReference type="NCBI Taxonomy" id="4639"/>
    <lineage>
        <taxon>Eukaryota</taxon>
        <taxon>Viridiplantae</taxon>
        <taxon>Streptophyta</taxon>
        <taxon>Embryophyta</taxon>
        <taxon>Tracheophyta</taxon>
        <taxon>Spermatophyta</taxon>
        <taxon>Magnoliopsida</taxon>
        <taxon>Liliopsida</taxon>
        <taxon>Zingiberales</taxon>
        <taxon>Musaceae</taxon>
        <taxon>Ensete</taxon>
    </lineage>
</organism>
<dbReference type="Proteomes" id="UP000290560">
    <property type="component" value="Unassembled WGS sequence"/>
</dbReference>
<feature type="region of interest" description="Disordered" evidence="1">
    <location>
        <begin position="57"/>
        <end position="98"/>
    </location>
</feature>
<protein>
    <submittedName>
        <fullName evidence="2">Uncharacterized protein</fullName>
    </submittedName>
</protein>
<evidence type="ECO:0000256" key="1">
    <source>
        <dbReference type="SAM" id="MobiDB-lite"/>
    </source>
</evidence>
<proteinExistence type="predicted"/>
<accession>A0A445MH56</accession>
<feature type="compositionally biased region" description="Basic residues" evidence="1">
    <location>
        <begin position="85"/>
        <end position="98"/>
    </location>
</feature>
<reference evidence="2" key="1">
    <citation type="journal article" date="2018" name="Data Brief">
        <title>Genome sequence data from 17 accessions of Ensete ventricosum, a staple food crop for millions in Ethiopia.</title>
        <authorList>
            <person name="Yemataw Z."/>
            <person name="Muzemil S."/>
            <person name="Ambachew D."/>
            <person name="Tripathi L."/>
            <person name="Tesfaye K."/>
            <person name="Chala A."/>
            <person name="Farbos A."/>
            <person name="O'Neill P."/>
            <person name="Moore K."/>
            <person name="Grant M."/>
            <person name="Studholme D.J."/>
        </authorList>
    </citation>
    <scope>NUCLEOTIDE SEQUENCE [LARGE SCALE GENOMIC DNA]</scope>
    <source>
        <tissue evidence="2">Leaf</tissue>
    </source>
</reference>
<dbReference type="EMBL" id="KV875943">
    <property type="protein sequence ID" value="RZR73526.1"/>
    <property type="molecule type" value="Genomic_DNA"/>
</dbReference>
<sequence>MAPNIPRRREDDLGCASWVLLQRSYWIGEREGMEETRDGNQGEGTRWRMRCFCKPGGGDRGGDENRAEHDQQWRPHREADDGGRQHRPAGRGRRHSHYHRLGLVAARGGGIEGREGEEADGVAYLPGDGLKAHDDATTVVDKSAAVALAAVEGKGLAGEIPAETARGATAVTVRGGRHGHQPLEDGDDVVQVGGQLSEAMVLDELYRCQQHESFTNAGSYV</sequence>
<feature type="compositionally biased region" description="Basic and acidic residues" evidence="1">
    <location>
        <begin position="60"/>
        <end position="84"/>
    </location>
</feature>
<dbReference type="AlphaFoldDB" id="A0A445MH56"/>
<gene>
    <name evidence="2" type="ORF">BHM03_00025276</name>
</gene>
<evidence type="ECO:0000313" key="2">
    <source>
        <dbReference type="EMBL" id="RZR73526.1"/>
    </source>
</evidence>
<name>A0A445MH56_ENSVE</name>